<reference evidence="3" key="1">
    <citation type="journal article" date="2010" name="Nat. Biotechnol.">
        <title>Draft genome sequence of the oilseed species Ricinus communis.</title>
        <authorList>
            <person name="Chan A.P."/>
            <person name="Crabtree J."/>
            <person name="Zhao Q."/>
            <person name="Lorenzi H."/>
            <person name="Orvis J."/>
            <person name="Puiu D."/>
            <person name="Melake-Berhan A."/>
            <person name="Jones K.M."/>
            <person name="Redman J."/>
            <person name="Chen G."/>
            <person name="Cahoon E.B."/>
            <person name="Gedil M."/>
            <person name="Stanke M."/>
            <person name="Haas B.J."/>
            <person name="Wortman J.R."/>
            <person name="Fraser-Liggett C.M."/>
            <person name="Ravel J."/>
            <person name="Rabinowicz P.D."/>
        </authorList>
    </citation>
    <scope>NUCLEOTIDE SEQUENCE [LARGE SCALE GENOMIC DNA]</scope>
    <source>
        <strain evidence="3">cv. Hale</strain>
    </source>
</reference>
<dbReference type="STRING" id="3988.B9RPT8"/>
<dbReference type="PANTHER" id="PTHR35739:SF1">
    <property type="entry name" value="OS01G0861700 PROTEIN"/>
    <property type="match status" value="1"/>
</dbReference>
<dbReference type="PANTHER" id="PTHR35739">
    <property type="entry name" value="OS01G0861700 PROTEIN"/>
    <property type="match status" value="1"/>
</dbReference>
<evidence type="ECO:0000259" key="1">
    <source>
        <dbReference type="Pfam" id="PF01814"/>
    </source>
</evidence>
<dbReference type="eggNOG" id="ENOG502QU1N">
    <property type="taxonomic scope" value="Eukaryota"/>
</dbReference>
<gene>
    <name evidence="2" type="ORF">RCOM_1539890</name>
</gene>
<feature type="domain" description="Hemerythrin-like" evidence="1">
    <location>
        <begin position="113"/>
        <end position="261"/>
    </location>
</feature>
<keyword evidence="3" id="KW-1185">Reference proteome</keyword>
<dbReference type="Proteomes" id="UP000008311">
    <property type="component" value="Unassembled WGS sequence"/>
</dbReference>
<evidence type="ECO:0000313" key="3">
    <source>
        <dbReference type="Proteomes" id="UP000008311"/>
    </source>
</evidence>
<dbReference type="InterPro" id="IPR012312">
    <property type="entry name" value="Hemerythrin-like"/>
</dbReference>
<dbReference type="FunCoup" id="B9RPT8">
    <property type="interactions" value="1328"/>
</dbReference>
<dbReference type="InParanoid" id="B9RPT8"/>
<dbReference type="AlphaFoldDB" id="B9RPT8"/>
<name>B9RPT8_RICCO</name>
<proteinExistence type="predicted"/>
<protein>
    <recommendedName>
        <fullName evidence="1">Hemerythrin-like domain-containing protein</fullName>
    </recommendedName>
</protein>
<dbReference type="KEGG" id="rcu:8277741"/>
<accession>B9RPT8</accession>
<evidence type="ECO:0000313" key="2">
    <source>
        <dbReference type="EMBL" id="EEF46596.1"/>
    </source>
</evidence>
<dbReference type="OMA" id="MLWHMER"/>
<dbReference type="EMBL" id="EQ973797">
    <property type="protein sequence ID" value="EEF46596.1"/>
    <property type="molecule type" value="Genomic_DNA"/>
</dbReference>
<dbReference type="OrthoDB" id="4951845at2759"/>
<dbReference type="Gene3D" id="1.20.120.520">
    <property type="entry name" value="nmb1532 protein domain like"/>
    <property type="match status" value="1"/>
</dbReference>
<sequence length="328" mass="37167">MGNCLNHSNKSTAEIAPYGFIKSTTTTSASTAAAVRLYGSPTSSITTYIRFALLYKTLSLQFIPTESHPVLEIGSDSISGSAEMILRFLDAKYPHPNLVLTENSGFSETTPLIVKAVVLHHRSMRWHLNRMVRWGEDLATRGGRKTVDPKMGSPRMEIRKFGKSYSQLLEFMLEHAQMEERVVFHLLELADRGLCKAAIEEHARDLPIMNGIKEDIKSIGVLDTGNPDFRDALCNLSSRLKSLLEHCEEHFEEEERDVFPLMEAVELSKEQQLRVLEQCFDLMQGTHSHLFNFLIEGFLPWEAMQYLDLILGCKGEERAGSILHRIIE</sequence>
<dbReference type="Pfam" id="PF01814">
    <property type="entry name" value="Hemerythrin"/>
    <property type="match status" value="1"/>
</dbReference>
<organism evidence="2 3">
    <name type="scientific">Ricinus communis</name>
    <name type="common">Castor bean</name>
    <dbReference type="NCBI Taxonomy" id="3988"/>
    <lineage>
        <taxon>Eukaryota</taxon>
        <taxon>Viridiplantae</taxon>
        <taxon>Streptophyta</taxon>
        <taxon>Embryophyta</taxon>
        <taxon>Tracheophyta</taxon>
        <taxon>Spermatophyta</taxon>
        <taxon>Magnoliopsida</taxon>
        <taxon>eudicotyledons</taxon>
        <taxon>Gunneridae</taxon>
        <taxon>Pentapetalae</taxon>
        <taxon>rosids</taxon>
        <taxon>fabids</taxon>
        <taxon>Malpighiales</taxon>
        <taxon>Euphorbiaceae</taxon>
        <taxon>Acalyphoideae</taxon>
        <taxon>Acalypheae</taxon>
        <taxon>Ricinus</taxon>
    </lineage>
</organism>